<sequence length="95" mass="11769">MDRVFKLLKNRYLIAGVAFLIWLLFFDRYDLYTQYLFQKEKDRLEQDKNFYSSEIERIERAIHDVQFDANEIKRIAREKYQMKKSSEDVYIIVEE</sequence>
<reference evidence="2" key="1">
    <citation type="journal article" date="2021" name="PeerJ">
        <title>Extensive microbial diversity within the chicken gut microbiome revealed by metagenomics and culture.</title>
        <authorList>
            <person name="Gilroy R."/>
            <person name="Ravi A."/>
            <person name="Getino M."/>
            <person name="Pursley I."/>
            <person name="Horton D.L."/>
            <person name="Alikhan N.F."/>
            <person name="Baker D."/>
            <person name="Gharbi K."/>
            <person name="Hall N."/>
            <person name="Watson M."/>
            <person name="Adriaenssens E.M."/>
            <person name="Foster-Nyarko E."/>
            <person name="Jarju S."/>
            <person name="Secka A."/>
            <person name="Antonio M."/>
            <person name="Oren A."/>
            <person name="Chaudhuri R.R."/>
            <person name="La Ragione R."/>
            <person name="Hildebrand F."/>
            <person name="Pallen M.J."/>
        </authorList>
    </citation>
    <scope>NUCLEOTIDE SEQUENCE</scope>
    <source>
        <strain evidence="2">1719</strain>
    </source>
</reference>
<dbReference type="Pfam" id="PF04977">
    <property type="entry name" value="DivIC"/>
    <property type="match status" value="1"/>
</dbReference>
<proteinExistence type="predicted"/>
<dbReference type="AlphaFoldDB" id="A0A9D2AZ76"/>
<protein>
    <submittedName>
        <fullName evidence="2">Septum formation initiator family protein</fullName>
    </submittedName>
</protein>
<keyword evidence="1" id="KW-0812">Transmembrane</keyword>
<reference evidence="2" key="2">
    <citation type="submission" date="2021-04" db="EMBL/GenBank/DDBJ databases">
        <authorList>
            <person name="Gilroy R."/>
        </authorList>
    </citation>
    <scope>NUCLEOTIDE SEQUENCE</scope>
    <source>
        <strain evidence="2">1719</strain>
    </source>
</reference>
<name>A0A9D2AZ76_9SPHI</name>
<comment type="caution">
    <text evidence="2">The sequence shown here is derived from an EMBL/GenBank/DDBJ whole genome shotgun (WGS) entry which is preliminary data.</text>
</comment>
<evidence type="ECO:0000313" key="3">
    <source>
        <dbReference type="Proteomes" id="UP000824156"/>
    </source>
</evidence>
<keyword evidence="1" id="KW-0472">Membrane</keyword>
<evidence type="ECO:0000313" key="2">
    <source>
        <dbReference type="EMBL" id="HIX54624.1"/>
    </source>
</evidence>
<dbReference type="EMBL" id="DXEZ01000172">
    <property type="protein sequence ID" value="HIX54624.1"/>
    <property type="molecule type" value="Genomic_DNA"/>
</dbReference>
<accession>A0A9D2AZ76</accession>
<gene>
    <name evidence="2" type="ORF">H9853_06330</name>
</gene>
<dbReference type="Proteomes" id="UP000824156">
    <property type="component" value="Unassembled WGS sequence"/>
</dbReference>
<organism evidence="2 3">
    <name type="scientific">Candidatus Sphingobacterium stercoripullorum</name>
    <dbReference type="NCBI Taxonomy" id="2838759"/>
    <lineage>
        <taxon>Bacteria</taxon>
        <taxon>Pseudomonadati</taxon>
        <taxon>Bacteroidota</taxon>
        <taxon>Sphingobacteriia</taxon>
        <taxon>Sphingobacteriales</taxon>
        <taxon>Sphingobacteriaceae</taxon>
        <taxon>Sphingobacterium</taxon>
    </lineage>
</organism>
<dbReference type="InterPro" id="IPR007060">
    <property type="entry name" value="FtsL/DivIC"/>
</dbReference>
<keyword evidence="1" id="KW-1133">Transmembrane helix</keyword>
<evidence type="ECO:0000256" key="1">
    <source>
        <dbReference type="SAM" id="Phobius"/>
    </source>
</evidence>
<feature type="transmembrane region" description="Helical" evidence="1">
    <location>
        <begin position="12"/>
        <end position="31"/>
    </location>
</feature>